<protein>
    <submittedName>
        <fullName evidence="2">Unnamed protein product</fullName>
    </submittedName>
</protein>
<dbReference type="Gene3D" id="3.30.420.10">
    <property type="entry name" value="Ribonuclease H-like superfamily/Ribonuclease H"/>
    <property type="match status" value="1"/>
</dbReference>
<accession>A0A9W6TJ11</accession>
<proteinExistence type="predicted"/>
<gene>
    <name evidence="2" type="ORF">Plil01_000446500</name>
</gene>
<dbReference type="AlphaFoldDB" id="A0A9W6TJ11"/>
<dbReference type="EMBL" id="BSXW01000180">
    <property type="protein sequence ID" value="GMF14055.1"/>
    <property type="molecule type" value="Genomic_DNA"/>
</dbReference>
<keyword evidence="3" id="KW-1185">Reference proteome</keyword>
<feature type="domain" description="Tc1-like transposase DDE" evidence="1">
    <location>
        <begin position="23"/>
        <end position="79"/>
    </location>
</feature>
<organism evidence="2 3">
    <name type="scientific">Phytophthora lilii</name>
    <dbReference type="NCBI Taxonomy" id="2077276"/>
    <lineage>
        <taxon>Eukaryota</taxon>
        <taxon>Sar</taxon>
        <taxon>Stramenopiles</taxon>
        <taxon>Oomycota</taxon>
        <taxon>Peronosporomycetes</taxon>
        <taxon>Peronosporales</taxon>
        <taxon>Peronosporaceae</taxon>
        <taxon>Phytophthora</taxon>
    </lineage>
</organism>
<name>A0A9W6TJ11_9STRA</name>
<dbReference type="OrthoDB" id="168086at2759"/>
<dbReference type="PANTHER" id="PTHR33939:SF1">
    <property type="entry name" value="DUF4371 DOMAIN-CONTAINING PROTEIN"/>
    <property type="match status" value="1"/>
</dbReference>
<dbReference type="GO" id="GO:0003676">
    <property type="term" value="F:nucleic acid binding"/>
    <property type="evidence" value="ECO:0007669"/>
    <property type="project" value="InterPro"/>
</dbReference>
<dbReference type="InterPro" id="IPR036397">
    <property type="entry name" value="RNaseH_sf"/>
</dbReference>
<dbReference type="Proteomes" id="UP001165083">
    <property type="component" value="Unassembled WGS sequence"/>
</dbReference>
<dbReference type="InterPro" id="IPR038717">
    <property type="entry name" value="Tc1-like_DDE_dom"/>
</dbReference>
<dbReference type="PANTHER" id="PTHR33939">
    <property type="entry name" value="PROTEIN CBG22215"/>
    <property type="match status" value="1"/>
</dbReference>
<evidence type="ECO:0000259" key="1">
    <source>
        <dbReference type="Pfam" id="PF13358"/>
    </source>
</evidence>
<reference evidence="2" key="1">
    <citation type="submission" date="2023-04" db="EMBL/GenBank/DDBJ databases">
        <title>Phytophthora lilii NBRC 32176.</title>
        <authorList>
            <person name="Ichikawa N."/>
            <person name="Sato H."/>
            <person name="Tonouchi N."/>
        </authorList>
    </citation>
    <scope>NUCLEOTIDE SEQUENCE</scope>
    <source>
        <strain evidence="2">NBRC 32176</strain>
    </source>
</reference>
<evidence type="ECO:0000313" key="2">
    <source>
        <dbReference type="EMBL" id="GMF14055.1"/>
    </source>
</evidence>
<evidence type="ECO:0000313" key="3">
    <source>
        <dbReference type="Proteomes" id="UP001165083"/>
    </source>
</evidence>
<dbReference type="Pfam" id="PF13358">
    <property type="entry name" value="DDE_3"/>
    <property type="match status" value="1"/>
</dbReference>
<comment type="caution">
    <text evidence="2">The sequence shown here is derived from an EMBL/GenBank/DDBJ whole genome shotgun (WGS) entry which is preliminary data.</text>
</comment>
<sequence length="94" mass="10662">MATKTRGCFDPSWFIPQLLAAVKAHKAKPTYAVHRIANENGHTLLYTPPYHPELQPIELVWGRVKTRIARNPADNLADLSAKLDAEFGRFRSKH</sequence>